<feature type="transmembrane region" description="Helical" evidence="2">
    <location>
        <begin position="427"/>
        <end position="449"/>
    </location>
</feature>
<feature type="compositionally biased region" description="Pro residues" evidence="1">
    <location>
        <begin position="408"/>
        <end position="418"/>
    </location>
</feature>
<name>A0AAE0CCP4_9CHLO</name>
<keyword evidence="4" id="KW-1185">Reference proteome</keyword>
<organism evidence="3 4">
    <name type="scientific">Cymbomonas tetramitiformis</name>
    <dbReference type="NCBI Taxonomy" id="36881"/>
    <lineage>
        <taxon>Eukaryota</taxon>
        <taxon>Viridiplantae</taxon>
        <taxon>Chlorophyta</taxon>
        <taxon>Pyramimonadophyceae</taxon>
        <taxon>Pyramimonadales</taxon>
        <taxon>Pyramimonadaceae</taxon>
        <taxon>Cymbomonas</taxon>
    </lineage>
</organism>
<keyword evidence="2" id="KW-1133">Transmembrane helix</keyword>
<protein>
    <submittedName>
        <fullName evidence="3">Uncharacterized protein</fullName>
    </submittedName>
</protein>
<evidence type="ECO:0000256" key="2">
    <source>
        <dbReference type="SAM" id="Phobius"/>
    </source>
</evidence>
<dbReference type="AlphaFoldDB" id="A0AAE0CCP4"/>
<proteinExistence type="predicted"/>
<evidence type="ECO:0000313" key="3">
    <source>
        <dbReference type="EMBL" id="KAK3251973.1"/>
    </source>
</evidence>
<sequence>SGVVTVVQDGYMYFIEDYDGGAYSGVKEPMNVTPGMFNHSAGCTAAAEMYEGVLTRFSGVKIESLRDEHGQVMINDGSGTMEMEDTMVDVYAVHPQLQVGDMVAEMVGVMDFGYGSYEVEPRSAADVGGTSIMEIQAAVNGTEGECASFGSPYEGMAVNVSGVVTGVMYSGFFLQETGAVHAGIYVHLNTGTQRDAYGAGGYMPELGMTFWVSGTVLEYSGLSELYPVTDAVNVTVGTAHVTALQVSTGMWCPGAPLPPPDPPTSSIPTSWICCFTSTPVPSLYSISPSMPASPSSLPSPPPPSVATVDFKMHFEDLNLGSDFDQVTFTLEYKAEVAKSAHVPEDYISVTISAGSIVVDTQVIFVSDAATAEAFSEKLEEEDQIFTDNFTQTYGNYSATDVVYSVLSSPPPSPSPPPQDQDSNSDGLGVGAIVGIVIAAVVAVAAGIVFTDRALGTGFITLKRDQDTETSQWCASHQPPLTKYPELITSPLGHLAP</sequence>
<dbReference type="Proteomes" id="UP001190700">
    <property type="component" value="Unassembled WGS sequence"/>
</dbReference>
<gene>
    <name evidence="3" type="ORF">CYMTET_38715</name>
</gene>
<evidence type="ECO:0000256" key="1">
    <source>
        <dbReference type="SAM" id="MobiDB-lite"/>
    </source>
</evidence>
<accession>A0AAE0CCP4</accession>
<dbReference type="EMBL" id="LGRX02025710">
    <property type="protein sequence ID" value="KAK3251973.1"/>
    <property type="molecule type" value="Genomic_DNA"/>
</dbReference>
<comment type="caution">
    <text evidence="3">The sequence shown here is derived from an EMBL/GenBank/DDBJ whole genome shotgun (WGS) entry which is preliminary data.</text>
</comment>
<reference evidence="3 4" key="1">
    <citation type="journal article" date="2015" name="Genome Biol. Evol.">
        <title>Comparative Genomics of a Bacterivorous Green Alga Reveals Evolutionary Causalities and Consequences of Phago-Mixotrophic Mode of Nutrition.</title>
        <authorList>
            <person name="Burns J.A."/>
            <person name="Paasch A."/>
            <person name="Narechania A."/>
            <person name="Kim E."/>
        </authorList>
    </citation>
    <scope>NUCLEOTIDE SEQUENCE [LARGE SCALE GENOMIC DNA]</scope>
    <source>
        <strain evidence="3 4">PLY_AMNH</strain>
    </source>
</reference>
<feature type="region of interest" description="Disordered" evidence="1">
    <location>
        <begin position="405"/>
        <end position="425"/>
    </location>
</feature>
<feature type="non-terminal residue" evidence="3">
    <location>
        <position position="1"/>
    </location>
</feature>
<keyword evidence="2" id="KW-0472">Membrane</keyword>
<evidence type="ECO:0000313" key="4">
    <source>
        <dbReference type="Proteomes" id="UP001190700"/>
    </source>
</evidence>
<keyword evidence="2" id="KW-0812">Transmembrane</keyword>